<keyword evidence="3" id="KW-0862">Zinc</keyword>
<dbReference type="Proteomes" id="UP000299102">
    <property type="component" value="Unassembled WGS sequence"/>
</dbReference>
<feature type="domain" description="FLYWCH-type" evidence="4">
    <location>
        <begin position="89"/>
        <end position="150"/>
    </location>
</feature>
<organism evidence="5 6">
    <name type="scientific">Eumeta variegata</name>
    <name type="common">Bagworm moth</name>
    <name type="synonym">Eumeta japonica</name>
    <dbReference type="NCBI Taxonomy" id="151549"/>
    <lineage>
        <taxon>Eukaryota</taxon>
        <taxon>Metazoa</taxon>
        <taxon>Ecdysozoa</taxon>
        <taxon>Arthropoda</taxon>
        <taxon>Hexapoda</taxon>
        <taxon>Insecta</taxon>
        <taxon>Pterygota</taxon>
        <taxon>Neoptera</taxon>
        <taxon>Endopterygota</taxon>
        <taxon>Lepidoptera</taxon>
        <taxon>Glossata</taxon>
        <taxon>Ditrysia</taxon>
        <taxon>Tineoidea</taxon>
        <taxon>Psychidae</taxon>
        <taxon>Oiketicinae</taxon>
        <taxon>Eumeta</taxon>
    </lineage>
</organism>
<dbReference type="EMBL" id="BGZK01000246">
    <property type="protein sequence ID" value="GBP31417.1"/>
    <property type="molecule type" value="Genomic_DNA"/>
</dbReference>
<evidence type="ECO:0000256" key="3">
    <source>
        <dbReference type="ARBA" id="ARBA00022833"/>
    </source>
</evidence>
<dbReference type="AlphaFoldDB" id="A0A4C1UZI0"/>
<evidence type="ECO:0000256" key="1">
    <source>
        <dbReference type="ARBA" id="ARBA00022723"/>
    </source>
</evidence>
<keyword evidence="1" id="KW-0479">Metal-binding</keyword>
<sequence length="152" mass="18189">MVFDPFRCINILENGPARPVRHHLLTEYKREEVSHIERNTTAFVVALRPGKPLIIFEGFRFCKKQRSKTSTDIKTRWVCSTHNKLHAEYIISARGNKQLKINNYRYRVDRKTHHSKGKTRWRCLSHDRFSCKAHVYTVEDEIVFMNDMHTFR</sequence>
<keyword evidence="6" id="KW-1185">Reference proteome</keyword>
<keyword evidence="2" id="KW-0863">Zinc-finger</keyword>
<evidence type="ECO:0000256" key="2">
    <source>
        <dbReference type="ARBA" id="ARBA00022771"/>
    </source>
</evidence>
<protein>
    <recommendedName>
        <fullName evidence="4">FLYWCH-type domain-containing protein</fullName>
    </recommendedName>
</protein>
<dbReference type="OrthoDB" id="167578at2759"/>
<dbReference type="Gene3D" id="2.20.25.240">
    <property type="match status" value="2"/>
</dbReference>
<dbReference type="InterPro" id="IPR007588">
    <property type="entry name" value="Znf_FLYWCH"/>
</dbReference>
<name>A0A4C1UZI0_EUMVA</name>
<proteinExistence type="predicted"/>
<evidence type="ECO:0000313" key="6">
    <source>
        <dbReference type="Proteomes" id="UP000299102"/>
    </source>
</evidence>
<accession>A0A4C1UZI0</accession>
<comment type="caution">
    <text evidence="5">The sequence shown here is derived from an EMBL/GenBank/DDBJ whole genome shotgun (WGS) entry which is preliminary data.</text>
</comment>
<gene>
    <name evidence="5" type="ORF">EVAR_17906_1</name>
</gene>
<reference evidence="5 6" key="1">
    <citation type="journal article" date="2019" name="Commun. Biol.">
        <title>The bagworm genome reveals a unique fibroin gene that provides high tensile strength.</title>
        <authorList>
            <person name="Kono N."/>
            <person name="Nakamura H."/>
            <person name="Ohtoshi R."/>
            <person name="Tomita M."/>
            <person name="Numata K."/>
            <person name="Arakawa K."/>
        </authorList>
    </citation>
    <scope>NUCLEOTIDE SEQUENCE [LARGE SCALE GENOMIC DNA]</scope>
</reference>
<evidence type="ECO:0000313" key="5">
    <source>
        <dbReference type="EMBL" id="GBP31417.1"/>
    </source>
</evidence>
<dbReference type="Pfam" id="PF04500">
    <property type="entry name" value="FLYWCH"/>
    <property type="match status" value="1"/>
</dbReference>
<evidence type="ECO:0000259" key="4">
    <source>
        <dbReference type="Pfam" id="PF04500"/>
    </source>
</evidence>
<dbReference type="GO" id="GO:0008270">
    <property type="term" value="F:zinc ion binding"/>
    <property type="evidence" value="ECO:0007669"/>
    <property type="project" value="UniProtKB-KW"/>
</dbReference>